<feature type="binding site" evidence="9">
    <location>
        <position position="178"/>
    </location>
    <ligand>
        <name>diphosphate</name>
        <dbReference type="ChEBI" id="CHEBI:33019"/>
    </ligand>
</feature>
<dbReference type="PANTHER" id="PTHR43816:SF1">
    <property type="entry name" value="NICOTINAMIDE PHOSPHORIBOSYLTRANSFERASE"/>
    <property type="match status" value="1"/>
</dbReference>
<dbReference type="NCBIfam" id="NF006629">
    <property type="entry name" value="PRK09198.1"/>
    <property type="match status" value="1"/>
</dbReference>
<feature type="binding site" evidence="9">
    <location>
        <position position="227"/>
    </location>
    <ligand>
        <name>diphosphate</name>
        <dbReference type="ChEBI" id="CHEBI:33019"/>
    </ligand>
</feature>
<feature type="domain" description="Nicotinamide phosphoribosyltransferase N-terminal" evidence="11">
    <location>
        <begin position="4"/>
        <end position="97"/>
    </location>
</feature>
<feature type="binding site" evidence="9">
    <location>
        <begin position="332"/>
        <end position="333"/>
    </location>
    <ligand>
        <name>beta-nicotinamide D-ribonucleotide</name>
        <dbReference type="ChEBI" id="CHEBI:14649"/>
    </ligand>
</feature>
<evidence type="ECO:0000313" key="12">
    <source>
        <dbReference type="EMBL" id="AGY59478.1"/>
    </source>
</evidence>
<evidence type="ECO:0000256" key="3">
    <source>
        <dbReference type="ARBA" id="ARBA00022676"/>
    </source>
</evidence>
<feature type="binding site" evidence="9">
    <location>
        <position position="363"/>
    </location>
    <ligand>
        <name>beta-nicotinamide D-ribonucleotide</name>
        <dbReference type="ChEBI" id="CHEBI:14649"/>
    </ligand>
</feature>
<reference evidence="12 13" key="1">
    <citation type="journal article" date="2013" name="PLoS ONE">
        <title>Cultivation and Complete Genome Sequencing of Gloeobacter kilaueensis sp. nov., from a Lava Cave in Kilauea Caldera, Hawai'i.</title>
        <authorList>
            <person name="Saw J.H."/>
            <person name="Schatz M."/>
            <person name="Brown M.V."/>
            <person name="Kunkel D.D."/>
            <person name="Foster J.S."/>
            <person name="Shick H."/>
            <person name="Christensen S."/>
            <person name="Hou S."/>
            <person name="Wan X."/>
            <person name="Donachie S.P."/>
        </authorList>
    </citation>
    <scope>NUCLEOTIDE SEQUENCE [LARGE SCALE GENOMIC DNA]</scope>
    <source>
        <strain evidence="13">JS</strain>
    </source>
</reference>
<dbReference type="EMBL" id="CP003587">
    <property type="protein sequence ID" value="AGY59478.1"/>
    <property type="molecule type" value="Genomic_DNA"/>
</dbReference>
<dbReference type="InterPro" id="IPR041525">
    <property type="entry name" value="N/Namide_PRibTrfase"/>
</dbReference>
<sequence length="459" mass="51140">MQYNLVLDTDSYKASHYLQYPPGTTSLFAYIESRGGRYPNTVFFGLQYLLKEYLSRPVEQWMVEEAKDFFAAHGLPFNYEGWSYIVRERGGKLPVRIRAVSEGSVVPVHNALVTIESTDPAVFWLVTYLETLLLRVWYPITVATRSWYLKQTIREYLDKSADEPESEIAFKLHDFGSRGVSSSESAGIGGMAHLVNFQGSDTAIGVRYANHYYHQPMAAFSIPAAEHSTIIAWGREREVDAYRNMLGRFARPGATLAVVSDSYDLWNAVRNLWGGDLRSQIEQSGATVVIRPDSGIPAIVVSRVLNILDNQFGSTINSKGYKLLNHVRVIQGDGVDHDTLAEVLETALKLGFSASNIAFGMGGQLLQVLNRDTLKFAMKVSEVEVDGRSLPVFKDPITDPGKRSKQGRLDLVRDANGEYTTVRLTGSEPLPTSELVTVFEDGEVCREYTLNDVRSRAGA</sequence>
<dbReference type="InterPro" id="IPR041529">
    <property type="entry name" value="DUF5598"/>
</dbReference>
<evidence type="ECO:0000259" key="11">
    <source>
        <dbReference type="Pfam" id="PF18127"/>
    </source>
</evidence>
<evidence type="ECO:0000256" key="1">
    <source>
        <dbReference type="ARBA" id="ARBA00010897"/>
    </source>
</evidence>
<feature type="domain" description="Nicotinate/nicotinamide phosphoribosyltransferase" evidence="10">
    <location>
        <begin position="170"/>
        <end position="412"/>
    </location>
</feature>
<evidence type="ECO:0000259" key="10">
    <source>
        <dbReference type="Pfam" id="PF04095"/>
    </source>
</evidence>
<dbReference type="EC" id="2.4.2.12" evidence="6"/>
<organism evidence="12 13">
    <name type="scientific">Gloeobacter kilaueensis (strain ATCC BAA-2537 / CCAP 1431/1 / ULC 316 / JS1)</name>
    <dbReference type="NCBI Taxonomy" id="1183438"/>
    <lineage>
        <taxon>Bacteria</taxon>
        <taxon>Bacillati</taxon>
        <taxon>Cyanobacteriota</taxon>
        <taxon>Cyanophyceae</taxon>
        <taxon>Gloeobacterales</taxon>
        <taxon>Gloeobacteraceae</taxon>
        <taxon>Gloeobacter</taxon>
    </lineage>
</organism>
<comment type="catalytic activity">
    <reaction evidence="8">
        <text>beta-nicotinamide D-ribonucleotide + diphosphate = 5-phospho-alpha-D-ribose 1-diphosphate + nicotinamide + H(+)</text>
        <dbReference type="Rhea" id="RHEA:16149"/>
        <dbReference type="ChEBI" id="CHEBI:14649"/>
        <dbReference type="ChEBI" id="CHEBI:15378"/>
        <dbReference type="ChEBI" id="CHEBI:17154"/>
        <dbReference type="ChEBI" id="CHEBI:33019"/>
        <dbReference type="ChEBI" id="CHEBI:58017"/>
        <dbReference type="EC" id="2.4.2.12"/>
    </reaction>
    <physiologicalReaction direction="right-to-left" evidence="8">
        <dbReference type="Rhea" id="RHEA:16151"/>
    </physiologicalReaction>
</comment>
<dbReference type="Pfam" id="PF04095">
    <property type="entry name" value="NAPRTase"/>
    <property type="match status" value="1"/>
</dbReference>
<evidence type="ECO:0000256" key="9">
    <source>
        <dbReference type="PIRSR" id="PIRSR005943-1"/>
    </source>
</evidence>
<dbReference type="InterPro" id="IPR016471">
    <property type="entry name" value="Nicotinamide_PRibTrfase"/>
</dbReference>
<evidence type="ECO:0000256" key="5">
    <source>
        <dbReference type="ARBA" id="ARBA00035007"/>
    </source>
</evidence>
<evidence type="ECO:0000256" key="2">
    <source>
        <dbReference type="ARBA" id="ARBA00022642"/>
    </source>
</evidence>
<dbReference type="PATRIC" id="fig|1183438.3.peg.3177"/>
<dbReference type="InterPro" id="IPR036068">
    <property type="entry name" value="Nicotinate_pribotase-like_C"/>
</dbReference>
<evidence type="ECO:0000256" key="7">
    <source>
        <dbReference type="ARBA" id="ARBA00035036"/>
    </source>
</evidence>
<evidence type="ECO:0000256" key="6">
    <source>
        <dbReference type="ARBA" id="ARBA00035024"/>
    </source>
</evidence>
<dbReference type="InterPro" id="IPR013785">
    <property type="entry name" value="Aldolase_TIM"/>
</dbReference>
<gene>
    <name evidence="12" type="ORF">GKIL_3232</name>
</gene>
<dbReference type="Pfam" id="PF18127">
    <property type="entry name" value="NAMPT_N"/>
    <property type="match status" value="1"/>
</dbReference>
<dbReference type="AlphaFoldDB" id="U5QKT7"/>
<dbReference type="PIRSF" id="PIRSF005943">
    <property type="entry name" value="NMPRT"/>
    <property type="match status" value="1"/>
</dbReference>
<comment type="similarity">
    <text evidence="1">Belongs to the NAPRTase family.</text>
</comment>
<name>U5QKT7_GLOK1</name>
<dbReference type="GO" id="GO:0047280">
    <property type="term" value="F:nicotinamide phosphoribosyltransferase activity"/>
    <property type="evidence" value="ECO:0007669"/>
    <property type="project" value="UniProtKB-EC"/>
</dbReference>
<dbReference type="KEGG" id="glj:GKIL_3232"/>
<keyword evidence="3 12" id="KW-0328">Glycosyltransferase</keyword>
<feature type="binding site" evidence="9">
    <location>
        <position position="371"/>
    </location>
    <ligand>
        <name>beta-nicotinamide D-ribonucleotide</name>
        <dbReference type="ChEBI" id="CHEBI:14649"/>
    </ligand>
</feature>
<dbReference type="OrthoDB" id="394882at2"/>
<dbReference type="GO" id="GO:0009435">
    <property type="term" value="P:NAD+ biosynthetic process"/>
    <property type="evidence" value="ECO:0007669"/>
    <property type="project" value="InterPro"/>
</dbReference>
<feature type="binding site" evidence="9">
    <location>
        <position position="291"/>
    </location>
    <ligand>
        <name>diphosphate</name>
        <dbReference type="ChEBI" id="CHEBI:33019"/>
    </ligand>
</feature>
<dbReference type="PANTHER" id="PTHR43816">
    <property type="entry name" value="NICOTINAMIDE PHOSPHORIBOSYLTRANSFERASE"/>
    <property type="match status" value="1"/>
</dbReference>
<feature type="binding site" evidence="9">
    <location>
        <position position="201"/>
    </location>
    <ligand>
        <name>beta-nicotinamide D-ribonucleotide</name>
        <dbReference type="ChEBI" id="CHEBI:14649"/>
    </ligand>
</feature>
<proteinExistence type="inferred from homology"/>
<feature type="binding site" evidence="9">
    <location>
        <begin position="291"/>
        <end position="293"/>
    </location>
    <ligand>
        <name>beta-nicotinamide D-ribonucleotide</name>
        <dbReference type="ChEBI" id="CHEBI:14649"/>
    </ligand>
</feature>
<evidence type="ECO:0000313" key="13">
    <source>
        <dbReference type="Proteomes" id="UP000017396"/>
    </source>
</evidence>
<keyword evidence="4 12" id="KW-0808">Transferase</keyword>
<dbReference type="Gene3D" id="3.20.20.70">
    <property type="entry name" value="Aldolase class I"/>
    <property type="match status" value="1"/>
</dbReference>
<evidence type="ECO:0000256" key="8">
    <source>
        <dbReference type="ARBA" id="ARBA00047835"/>
    </source>
</evidence>
<keyword evidence="2" id="KW-0662">Pyridine nucleotide biosynthesis</keyword>
<dbReference type="eggNOG" id="COG1488">
    <property type="taxonomic scope" value="Bacteria"/>
</dbReference>
<protein>
    <recommendedName>
        <fullName evidence="7">Nicotinamide phosphoribosyltransferase</fullName>
        <ecNumber evidence="6">2.4.2.12</ecNumber>
    </recommendedName>
</protein>
<dbReference type="SUPFAM" id="SSF51690">
    <property type="entry name" value="Nicotinate/Quinolinate PRTase C-terminal domain-like"/>
    <property type="match status" value="1"/>
</dbReference>
<evidence type="ECO:0000256" key="4">
    <source>
        <dbReference type="ARBA" id="ARBA00022679"/>
    </source>
</evidence>
<dbReference type="CDD" id="cd01569">
    <property type="entry name" value="PBEF_like"/>
    <property type="match status" value="1"/>
</dbReference>
<dbReference type="STRING" id="1183438.GKIL_3232"/>
<keyword evidence="13" id="KW-1185">Reference proteome</keyword>
<accession>U5QKT7</accession>
<dbReference type="Proteomes" id="UP000017396">
    <property type="component" value="Chromosome"/>
</dbReference>
<dbReference type="RefSeq" id="WP_023174755.1">
    <property type="nucleotide sequence ID" value="NC_022600.1"/>
</dbReference>
<dbReference type="HOGENOM" id="CLU_012550_2_0_3"/>
<comment type="pathway">
    <text evidence="5">Cofactor biosynthesis; NAD(+) biosynthesis; nicotinamide D-ribonucleotide from 5-phospho-alpha-D-ribose 1-diphosphate and nicotinamide: step 1/1.</text>
</comment>